<reference evidence="2" key="2">
    <citation type="submission" date="2020-09" db="EMBL/GenBank/DDBJ databases">
        <authorList>
            <person name="Sun Q."/>
            <person name="Zhou Y."/>
        </authorList>
    </citation>
    <scope>NUCLEOTIDE SEQUENCE</scope>
    <source>
        <strain evidence="2">CGMCC 1.8984</strain>
    </source>
</reference>
<evidence type="ECO:0000313" key="3">
    <source>
        <dbReference type="Proteomes" id="UP000636956"/>
    </source>
</evidence>
<sequence>MNLDSVRPWVVADAREAKGVISRAVLLISARMHACVAALSSAVPTVGISYLGKFEGQFEWFDVPRVVVPFERATDTALIKRLAEQLLNERNVRGSQLKLGDFGWL</sequence>
<dbReference type="Pfam" id="PF04230">
    <property type="entry name" value="PS_pyruv_trans"/>
    <property type="match status" value="1"/>
</dbReference>
<dbReference type="AlphaFoldDB" id="A0A917UWD8"/>
<keyword evidence="3" id="KW-1185">Reference proteome</keyword>
<proteinExistence type="predicted"/>
<reference evidence="2" key="1">
    <citation type="journal article" date="2014" name="Int. J. Syst. Evol. Microbiol.">
        <title>Complete genome sequence of Corynebacterium casei LMG S-19264T (=DSM 44701T), isolated from a smear-ripened cheese.</title>
        <authorList>
            <consortium name="US DOE Joint Genome Institute (JGI-PGF)"/>
            <person name="Walter F."/>
            <person name="Albersmeier A."/>
            <person name="Kalinowski J."/>
            <person name="Ruckert C."/>
        </authorList>
    </citation>
    <scope>NUCLEOTIDE SEQUENCE</scope>
    <source>
        <strain evidence="2">CGMCC 1.8984</strain>
    </source>
</reference>
<dbReference type="Proteomes" id="UP000636956">
    <property type="component" value="Unassembled WGS sequence"/>
</dbReference>
<feature type="domain" description="Polysaccharide pyruvyl transferase" evidence="1">
    <location>
        <begin position="12"/>
        <end position="50"/>
    </location>
</feature>
<evidence type="ECO:0000259" key="1">
    <source>
        <dbReference type="Pfam" id="PF04230"/>
    </source>
</evidence>
<protein>
    <recommendedName>
        <fullName evidence="1">Polysaccharide pyruvyl transferase domain-containing protein</fullName>
    </recommendedName>
</protein>
<evidence type="ECO:0000313" key="2">
    <source>
        <dbReference type="EMBL" id="GGJ90113.1"/>
    </source>
</evidence>
<dbReference type="InterPro" id="IPR007345">
    <property type="entry name" value="Polysacch_pyruvyl_Trfase"/>
</dbReference>
<accession>A0A917UWD8</accession>
<dbReference type="EMBL" id="BMMD01000021">
    <property type="protein sequence ID" value="GGJ90113.1"/>
    <property type="molecule type" value="Genomic_DNA"/>
</dbReference>
<organism evidence="2 3">
    <name type="scientific">Agromyces bauzanensis</name>
    <dbReference type="NCBI Taxonomy" id="1308924"/>
    <lineage>
        <taxon>Bacteria</taxon>
        <taxon>Bacillati</taxon>
        <taxon>Actinomycetota</taxon>
        <taxon>Actinomycetes</taxon>
        <taxon>Micrococcales</taxon>
        <taxon>Microbacteriaceae</taxon>
        <taxon>Agromyces</taxon>
    </lineage>
</organism>
<name>A0A917UWD8_9MICO</name>
<comment type="caution">
    <text evidence="2">The sequence shown here is derived from an EMBL/GenBank/DDBJ whole genome shotgun (WGS) entry which is preliminary data.</text>
</comment>
<gene>
    <name evidence="2" type="ORF">GCM10011372_30810</name>
</gene>